<dbReference type="Proteomes" id="UP001054837">
    <property type="component" value="Unassembled WGS sequence"/>
</dbReference>
<dbReference type="PANTHER" id="PTHR19446">
    <property type="entry name" value="REVERSE TRANSCRIPTASES"/>
    <property type="match status" value="1"/>
</dbReference>
<feature type="region of interest" description="Disordered" evidence="1">
    <location>
        <begin position="15"/>
        <end position="35"/>
    </location>
</feature>
<dbReference type="AlphaFoldDB" id="A0AAV4SVT0"/>
<dbReference type="InterPro" id="IPR005135">
    <property type="entry name" value="Endo/exonuclease/phosphatase"/>
</dbReference>
<protein>
    <recommendedName>
        <fullName evidence="2">Endonuclease/exonuclease/phosphatase domain-containing protein</fullName>
    </recommendedName>
</protein>
<name>A0AAV4SVT0_9ARAC</name>
<dbReference type="SUPFAM" id="SSF56219">
    <property type="entry name" value="DNase I-like"/>
    <property type="match status" value="1"/>
</dbReference>
<comment type="caution">
    <text evidence="3">The sequence shown here is derived from an EMBL/GenBank/DDBJ whole genome shotgun (WGS) entry which is preliminary data.</text>
</comment>
<organism evidence="3 4">
    <name type="scientific">Caerostris darwini</name>
    <dbReference type="NCBI Taxonomy" id="1538125"/>
    <lineage>
        <taxon>Eukaryota</taxon>
        <taxon>Metazoa</taxon>
        <taxon>Ecdysozoa</taxon>
        <taxon>Arthropoda</taxon>
        <taxon>Chelicerata</taxon>
        <taxon>Arachnida</taxon>
        <taxon>Araneae</taxon>
        <taxon>Araneomorphae</taxon>
        <taxon>Entelegynae</taxon>
        <taxon>Araneoidea</taxon>
        <taxon>Araneidae</taxon>
        <taxon>Caerostris</taxon>
    </lineage>
</organism>
<feature type="domain" description="Endonuclease/exonuclease/phosphatase" evidence="2">
    <location>
        <begin position="56"/>
        <end position="96"/>
    </location>
</feature>
<gene>
    <name evidence="3" type="primary">R1A1-elementORF2_26</name>
    <name evidence="3" type="ORF">CDAR_459091</name>
</gene>
<accession>A0AAV4SVT0</accession>
<dbReference type="InterPro" id="IPR036691">
    <property type="entry name" value="Endo/exonu/phosph_ase_sf"/>
</dbReference>
<keyword evidence="4" id="KW-1185">Reference proteome</keyword>
<dbReference type="EMBL" id="BPLQ01008450">
    <property type="protein sequence ID" value="GIY37492.1"/>
    <property type="molecule type" value="Genomic_DNA"/>
</dbReference>
<dbReference type="Gene3D" id="3.60.10.10">
    <property type="entry name" value="Endonuclease/exonuclease/phosphatase"/>
    <property type="match status" value="1"/>
</dbReference>
<evidence type="ECO:0000259" key="2">
    <source>
        <dbReference type="Pfam" id="PF14529"/>
    </source>
</evidence>
<sequence>MVKFLKRKRYISALSKDQPQTDPRCNSPQINSQRPNYPLPKKVVIVQANLNNQETLLVSVYCPPNKNMDATLLTLRNIINKYSNQPILILGDFNASLEFGAKETSMKEEVNNTQYPNSRRISINTINWIKLKTKLHNILKDHLDPDQLPASDINYLINHLQDSIFVAISNLKHNAHNSNSKKKKKAIWWTRDLEIKRSKTRALRRLKGKRPQHQSTEKKKQKKKKSCWSIKKMILHTKKEKFKSFINSISNNSIFGNSYKILSKKKKRHNINKPIINSAGNLSTSIDESHRSILDFHFPWSNNIPAKGTTGQHQSYNFTPLTCAEVEAVISNIKPKKTVGLDGLPGELIKEIYYTNRKWFLHLLNTLLKKGAFPAIWKTARVVLIEKEGKSLEYPSHFRPICILPCWGKILDKIITERLTYHLESTNLLRDNQHGFRKNHSTILALKSILEFHNNSISKKHLTCQMPSTLSSITSSSIRSITLISLHISRQSSIAKK</sequence>
<dbReference type="Pfam" id="PF14529">
    <property type="entry name" value="Exo_endo_phos_2"/>
    <property type="match status" value="1"/>
</dbReference>
<evidence type="ECO:0000313" key="4">
    <source>
        <dbReference type="Proteomes" id="UP001054837"/>
    </source>
</evidence>
<reference evidence="3 4" key="1">
    <citation type="submission" date="2021-06" db="EMBL/GenBank/DDBJ databases">
        <title>Caerostris darwini draft genome.</title>
        <authorList>
            <person name="Kono N."/>
            <person name="Arakawa K."/>
        </authorList>
    </citation>
    <scope>NUCLEOTIDE SEQUENCE [LARGE SCALE GENOMIC DNA]</scope>
</reference>
<feature type="region of interest" description="Disordered" evidence="1">
    <location>
        <begin position="204"/>
        <end position="226"/>
    </location>
</feature>
<dbReference type="GO" id="GO:0003824">
    <property type="term" value="F:catalytic activity"/>
    <property type="evidence" value="ECO:0007669"/>
    <property type="project" value="InterPro"/>
</dbReference>
<evidence type="ECO:0000313" key="3">
    <source>
        <dbReference type="EMBL" id="GIY37492.1"/>
    </source>
</evidence>
<proteinExistence type="predicted"/>
<evidence type="ECO:0000256" key="1">
    <source>
        <dbReference type="SAM" id="MobiDB-lite"/>
    </source>
</evidence>